<proteinExistence type="predicted"/>
<evidence type="ECO:0000313" key="1">
    <source>
        <dbReference type="EMBL" id="QEC79247.1"/>
    </source>
</evidence>
<keyword evidence="2" id="KW-1185">Reference proteome</keyword>
<dbReference type="AlphaFoldDB" id="A0A5B8W707"/>
<evidence type="ECO:0000313" key="2">
    <source>
        <dbReference type="Proteomes" id="UP000321362"/>
    </source>
</evidence>
<dbReference type="OrthoDB" id="9794935at2"/>
<gene>
    <name evidence="1" type="ORF">FSB76_26080</name>
</gene>
<dbReference type="Pfam" id="PF12900">
    <property type="entry name" value="Pyridox_ox_2"/>
    <property type="match status" value="1"/>
</dbReference>
<dbReference type="RefSeq" id="WP_147058649.1">
    <property type="nucleotide sequence ID" value="NZ_CP042437.1"/>
</dbReference>
<dbReference type="KEGG" id="mgk:FSB76_26080"/>
<accession>A0A5B8W707</accession>
<dbReference type="Proteomes" id="UP000321362">
    <property type="component" value="Chromosome"/>
</dbReference>
<dbReference type="EMBL" id="CP042437">
    <property type="protein sequence ID" value="QEC79247.1"/>
    <property type="molecule type" value="Genomic_DNA"/>
</dbReference>
<protein>
    <submittedName>
        <fullName evidence="1">Pyridoxamine 5'-phosphate oxidase family protein</fullName>
    </submittedName>
</protein>
<sequence length="150" mass="17183">MLGKLNEMQMEELLKKQVTGRIACTDAGVPYIVPVNYVYDGKQVIGHSTMGKKIEMMRKNPRVCFAVDDIKTIFNWQSVIAWGRFEEITDIAEKEQAMMAITHRLMPFAEKPANHPSHGLSEREDDIGTKLDLILYKIVLVNKTGRFERN</sequence>
<dbReference type="InterPro" id="IPR024747">
    <property type="entry name" value="Pyridox_Oxase-rel"/>
</dbReference>
<dbReference type="SUPFAM" id="SSF50475">
    <property type="entry name" value="FMN-binding split barrel"/>
    <property type="match status" value="1"/>
</dbReference>
<dbReference type="PANTHER" id="PTHR34071">
    <property type="entry name" value="5-NITROIMIDAZOLE ANTIBIOTICS RESISTANCE PROTEIN, NIMA-FAMILY-RELATED PROTEIN-RELATED"/>
    <property type="match status" value="1"/>
</dbReference>
<reference evidence="1 2" key="1">
    <citation type="journal article" date="2013" name="J. Microbiol.">
        <title>Mucilaginibacter ginsenosidivorax sp. nov., with ginsenoside converting activity isolated from sediment.</title>
        <authorList>
            <person name="Kim J.K."/>
            <person name="Choi T.E."/>
            <person name="Liu Q.M."/>
            <person name="Park H.Y."/>
            <person name="Yi T.H."/>
            <person name="Yoon M.H."/>
            <person name="Kim S.C."/>
            <person name="Im W.T."/>
        </authorList>
    </citation>
    <scope>NUCLEOTIDE SEQUENCE [LARGE SCALE GENOMIC DNA]</scope>
    <source>
        <strain evidence="1 2">KHI28</strain>
    </source>
</reference>
<name>A0A5B8W707_9SPHI</name>
<dbReference type="Gene3D" id="2.30.110.10">
    <property type="entry name" value="Electron Transport, Fmn-binding Protein, Chain A"/>
    <property type="match status" value="1"/>
</dbReference>
<dbReference type="PANTHER" id="PTHR34071:SF2">
    <property type="entry name" value="FLAVIN-NUCLEOTIDE-BINDING PROTEIN"/>
    <property type="match status" value="1"/>
</dbReference>
<organism evidence="1 2">
    <name type="scientific">Mucilaginibacter ginsenosidivorax</name>
    <dbReference type="NCBI Taxonomy" id="862126"/>
    <lineage>
        <taxon>Bacteria</taxon>
        <taxon>Pseudomonadati</taxon>
        <taxon>Bacteroidota</taxon>
        <taxon>Sphingobacteriia</taxon>
        <taxon>Sphingobacteriales</taxon>
        <taxon>Sphingobacteriaceae</taxon>
        <taxon>Mucilaginibacter</taxon>
    </lineage>
</organism>
<dbReference type="InterPro" id="IPR012349">
    <property type="entry name" value="Split_barrel_FMN-bd"/>
</dbReference>